<feature type="transmembrane region" description="Helical" evidence="1">
    <location>
        <begin position="50"/>
        <end position="71"/>
    </location>
</feature>
<evidence type="ECO:0000256" key="1">
    <source>
        <dbReference type="SAM" id="Phobius"/>
    </source>
</evidence>
<keyword evidence="1" id="KW-0812">Transmembrane</keyword>
<evidence type="ECO:0000313" key="2">
    <source>
        <dbReference type="EMBL" id="ACK98566.1"/>
    </source>
</evidence>
<organism evidence="2 3">
    <name type="scientific">Bacillus cereus (strain G9842)</name>
    <dbReference type="NCBI Taxonomy" id="405531"/>
    <lineage>
        <taxon>Bacteria</taxon>
        <taxon>Bacillati</taxon>
        <taxon>Bacillota</taxon>
        <taxon>Bacilli</taxon>
        <taxon>Bacillales</taxon>
        <taxon>Bacillaceae</taxon>
        <taxon>Bacillus</taxon>
        <taxon>Bacillus cereus group</taxon>
    </lineage>
</organism>
<proteinExistence type="predicted"/>
<reference evidence="2 3" key="1">
    <citation type="submission" date="2008-10" db="EMBL/GenBank/DDBJ databases">
        <title>Genome sequence of Bacillus cereus G9842.</title>
        <authorList>
            <person name="Dodson R.J."/>
            <person name="Durkin A.S."/>
            <person name="Rosovitz M.J."/>
            <person name="Rasko D.A."/>
            <person name="Hoffmaster A."/>
            <person name="Ravel J."/>
            <person name="Sutton G."/>
        </authorList>
    </citation>
    <scope>NUCLEOTIDE SEQUENCE [LARGE SCALE GENOMIC DNA]</scope>
    <source>
        <strain evidence="2 3">G9842</strain>
        <plasmid evidence="2 3">pG9842_209</plasmid>
    </source>
</reference>
<dbReference type="RefSeq" id="WP_000431500.1">
    <property type="nucleotide sequence ID" value="NC_011775.1"/>
</dbReference>
<name>B7IYU1_BACC2</name>
<gene>
    <name evidence="2" type="ordered locus">BCG9842_0150</name>
</gene>
<keyword evidence="1" id="KW-1133">Transmembrane helix</keyword>
<dbReference type="AlphaFoldDB" id="B7IYU1"/>
<dbReference type="EMBL" id="CP001187">
    <property type="protein sequence ID" value="ACK98566.1"/>
    <property type="molecule type" value="Genomic_DNA"/>
</dbReference>
<protein>
    <submittedName>
        <fullName evidence="2">Uncharacterized protein</fullName>
    </submittedName>
</protein>
<keyword evidence="1" id="KW-0472">Membrane</keyword>
<dbReference type="Proteomes" id="UP000006744">
    <property type="component" value="Plasmid pG9842_209"/>
</dbReference>
<dbReference type="HOGENOM" id="CLU_188893_0_0_9"/>
<sequence>MENRELTILKKQSDETFKSIMNSNLACLVTLMLGNYLHTIGEIPEWSTILIDYVLPWSYTLTTITLFIRIVKIKRNMDSLKLKRYCNKF</sequence>
<keyword evidence="2" id="KW-0614">Plasmid</keyword>
<dbReference type="KEGG" id="bcg:BCG9842_0150"/>
<geneLocation type="plasmid" evidence="2 3">
    <name>pG9842_209</name>
</geneLocation>
<feature type="transmembrane region" description="Helical" evidence="1">
    <location>
        <begin position="20"/>
        <end position="38"/>
    </location>
</feature>
<accession>B7IYU1</accession>
<evidence type="ECO:0000313" key="3">
    <source>
        <dbReference type="Proteomes" id="UP000006744"/>
    </source>
</evidence>